<evidence type="ECO:0000256" key="2">
    <source>
        <dbReference type="ARBA" id="ARBA00022679"/>
    </source>
</evidence>
<dbReference type="GO" id="GO:0033819">
    <property type="term" value="F:lipoyl(octanoyl) transferase activity"/>
    <property type="evidence" value="ECO:0007669"/>
    <property type="project" value="UniProtKB-EC"/>
</dbReference>
<evidence type="ECO:0000259" key="8">
    <source>
        <dbReference type="PROSITE" id="PS51733"/>
    </source>
</evidence>
<dbReference type="GO" id="GO:0009249">
    <property type="term" value="P:protein lipoylation"/>
    <property type="evidence" value="ECO:0007669"/>
    <property type="project" value="InterPro"/>
</dbReference>
<dbReference type="PROSITE" id="PS51733">
    <property type="entry name" value="BPL_LPL_CATALYTIC"/>
    <property type="match status" value="1"/>
</dbReference>
<gene>
    <name evidence="9" type="ORF">A3C16_04355</name>
</gene>
<accession>A0A1G2KQL5</accession>
<dbReference type="Proteomes" id="UP000177811">
    <property type="component" value="Unassembled WGS sequence"/>
</dbReference>
<evidence type="ECO:0000256" key="7">
    <source>
        <dbReference type="PIRSR" id="PIRSR016262-3"/>
    </source>
</evidence>
<comment type="similarity">
    <text evidence="5">Belongs to the LipB family.</text>
</comment>
<dbReference type="InterPro" id="IPR004143">
    <property type="entry name" value="BPL_LPL_catalytic"/>
</dbReference>
<evidence type="ECO:0000256" key="5">
    <source>
        <dbReference type="PIRNR" id="PIRNR016262"/>
    </source>
</evidence>
<dbReference type="InterPro" id="IPR000544">
    <property type="entry name" value="Octanoyltransferase"/>
</dbReference>
<dbReference type="PANTHER" id="PTHR10993">
    <property type="entry name" value="OCTANOYLTRANSFERASE"/>
    <property type="match status" value="1"/>
</dbReference>
<reference evidence="9 10" key="1">
    <citation type="journal article" date="2016" name="Nat. Commun.">
        <title>Thousands of microbial genomes shed light on interconnected biogeochemical processes in an aquifer system.</title>
        <authorList>
            <person name="Anantharaman K."/>
            <person name="Brown C.T."/>
            <person name="Hug L.A."/>
            <person name="Sharon I."/>
            <person name="Castelle C.J."/>
            <person name="Probst A.J."/>
            <person name="Thomas B.C."/>
            <person name="Singh A."/>
            <person name="Wilkins M.J."/>
            <person name="Karaoz U."/>
            <person name="Brodie E.L."/>
            <person name="Williams K.H."/>
            <person name="Hubbard S.S."/>
            <person name="Banfield J.F."/>
        </authorList>
    </citation>
    <scope>NUCLEOTIDE SEQUENCE [LARGE SCALE GENOMIC DNA]</scope>
</reference>
<feature type="site" description="Lowers pKa of active site Cys" evidence="7">
    <location>
        <position position="160"/>
    </location>
</feature>
<evidence type="ECO:0000256" key="3">
    <source>
        <dbReference type="ARBA" id="ARBA00023315"/>
    </source>
</evidence>
<organism evidence="9 10">
    <name type="scientific">Candidatus Sungbacteria bacterium RIFCSPHIGHO2_02_FULL_51_29</name>
    <dbReference type="NCBI Taxonomy" id="1802273"/>
    <lineage>
        <taxon>Bacteria</taxon>
        <taxon>Candidatus Sungiibacteriota</taxon>
    </lineage>
</organism>
<dbReference type="PANTHER" id="PTHR10993:SF7">
    <property type="entry name" value="LIPOYLTRANSFERASE 2, MITOCHONDRIAL-RELATED"/>
    <property type="match status" value="1"/>
</dbReference>
<dbReference type="SUPFAM" id="SSF55681">
    <property type="entry name" value="Class II aaRS and biotin synthetases"/>
    <property type="match status" value="1"/>
</dbReference>
<comment type="caution">
    <text evidence="9">The sequence shown here is derived from an EMBL/GenBank/DDBJ whole genome shotgun (WGS) entry which is preliminary data.</text>
</comment>
<comment type="catalytic activity">
    <reaction evidence="5">
        <text>octanoyl-[ACP] + L-lysyl-[protein] = N(6)-octanoyl-L-lysyl-[protein] + holo-[ACP] + H(+)</text>
        <dbReference type="Rhea" id="RHEA:17665"/>
        <dbReference type="Rhea" id="RHEA-COMP:9636"/>
        <dbReference type="Rhea" id="RHEA-COMP:9685"/>
        <dbReference type="Rhea" id="RHEA-COMP:9752"/>
        <dbReference type="Rhea" id="RHEA-COMP:9928"/>
        <dbReference type="ChEBI" id="CHEBI:15378"/>
        <dbReference type="ChEBI" id="CHEBI:29969"/>
        <dbReference type="ChEBI" id="CHEBI:64479"/>
        <dbReference type="ChEBI" id="CHEBI:78463"/>
        <dbReference type="ChEBI" id="CHEBI:78809"/>
        <dbReference type="EC" id="2.3.1.181"/>
    </reaction>
</comment>
<dbReference type="Pfam" id="PF21948">
    <property type="entry name" value="LplA-B_cat"/>
    <property type="match status" value="1"/>
</dbReference>
<dbReference type="AlphaFoldDB" id="A0A1G2KQL5"/>
<keyword evidence="3 5" id="KW-0012">Acyltransferase</keyword>
<keyword evidence="2 5" id="KW-0808">Transferase</keyword>
<protein>
    <recommendedName>
        <fullName evidence="5">Octanoyltransferase</fullName>
        <ecNumber evidence="5">2.3.1.181</ecNumber>
    </recommendedName>
</protein>
<feature type="domain" description="BPL/LPL catalytic" evidence="8">
    <location>
        <begin position="45"/>
        <end position="228"/>
    </location>
</feature>
<evidence type="ECO:0000256" key="6">
    <source>
        <dbReference type="PIRSR" id="PIRSR016262-1"/>
    </source>
</evidence>
<feature type="active site" description="Acyl-thioester intermediate" evidence="6">
    <location>
        <position position="194"/>
    </location>
</feature>
<dbReference type="Gene3D" id="3.30.930.10">
    <property type="entry name" value="Bira Bifunctional Protein, Domain 2"/>
    <property type="match status" value="1"/>
</dbReference>
<evidence type="ECO:0000313" key="10">
    <source>
        <dbReference type="Proteomes" id="UP000177811"/>
    </source>
</evidence>
<sequence>MSQSGAAGRIRGDPHRAWRFIDIGLLPFKRFLTIQDEIWSERVRGLAIDTILFATHPPALSLGARPDEIQLAFLRVSQDELVRQQIHIVKTQRGGSLTLHAPGILGCYVIMKTPGSIVAPLERLAHTVFHTFNIHTTARVAATEPQDAAKYRGAWANGKKIASIGLNNSNGVTRFGINFNVSADPRLLALLHPCGIRERELTTMALEGCSASVADVQHAISASLPHIL</sequence>
<comment type="pathway">
    <text evidence="1 5">Protein modification; protein lipoylation via endogenous pathway; protein N(6)-(lipoyl)lysine from octanoyl-[acyl-carrier-protein]: step 1/2.</text>
</comment>
<comment type="function">
    <text evidence="4 5">Catalyzes the transfer of endogenously produced octanoic acid from octanoyl-acyl-carrier-protein onto the lipoyl domains of lipoate-dependent enzymes. Lipoyl-ACP can also act as a substrate although octanoyl-ACP is likely to be the physiological substrate.</text>
</comment>
<dbReference type="PIRSF" id="PIRSF016262">
    <property type="entry name" value="LPLase"/>
    <property type="match status" value="1"/>
</dbReference>
<dbReference type="UniPathway" id="UPA00538">
    <property type="reaction ID" value="UER00592"/>
</dbReference>
<evidence type="ECO:0000256" key="1">
    <source>
        <dbReference type="ARBA" id="ARBA00004821"/>
    </source>
</evidence>
<name>A0A1G2KQL5_9BACT</name>
<dbReference type="EMBL" id="MHQL01000057">
    <property type="protein sequence ID" value="OHA01653.1"/>
    <property type="molecule type" value="Genomic_DNA"/>
</dbReference>
<dbReference type="InterPro" id="IPR045864">
    <property type="entry name" value="aa-tRNA-synth_II/BPL/LPL"/>
</dbReference>
<evidence type="ECO:0000313" key="9">
    <source>
        <dbReference type="EMBL" id="OHA01653.1"/>
    </source>
</evidence>
<evidence type="ECO:0000256" key="4">
    <source>
        <dbReference type="ARBA" id="ARBA00024732"/>
    </source>
</evidence>
<dbReference type="EC" id="2.3.1.181" evidence="5"/>
<proteinExistence type="inferred from homology"/>